<evidence type="ECO:0000256" key="1">
    <source>
        <dbReference type="ARBA" id="ARBA00004651"/>
    </source>
</evidence>
<feature type="transmembrane region" description="Helical" evidence="15">
    <location>
        <begin position="219"/>
        <end position="245"/>
    </location>
</feature>
<dbReference type="InterPro" id="IPR013833">
    <property type="entry name" value="Cyt_c_oxidase_su3_a-hlx"/>
</dbReference>
<evidence type="ECO:0000259" key="17">
    <source>
        <dbReference type="PROSITE" id="PS50855"/>
    </source>
</evidence>
<evidence type="ECO:0000313" key="19">
    <source>
        <dbReference type="Proteomes" id="UP000228593"/>
    </source>
</evidence>
<evidence type="ECO:0000256" key="9">
    <source>
        <dbReference type="ARBA" id="ARBA00022982"/>
    </source>
</evidence>
<evidence type="ECO:0000256" key="6">
    <source>
        <dbReference type="ARBA" id="ARBA00022660"/>
    </source>
</evidence>
<dbReference type="EMBL" id="PDOB01000001">
    <property type="protein sequence ID" value="PIL41581.1"/>
    <property type="molecule type" value="Genomic_DNA"/>
</dbReference>
<dbReference type="GO" id="GO:0004129">
    <property type="term" value="F:cytochrome-c oxidase activity"/>
    <property type="evidence" value="ECO:0007669"/>
    <property type="project" value="InterPro"/>
</dbReference>
<keyword evidence="9 14" id="KW-0249">Electron transport</keyword>
<dbReference type="SUPFAM" id="SSF81452">
    <property type="entry name" value="Cytochrome c oxidase subunit III-like"/>
    <property type="match status" value="1"/>
</dbReference>
<dbReference type="Gene3D" id="1.20.210.10">
    <property type="entry name" value="Cytochrome c oxidase-like, subunit I domain"/>
    <property type="match status" value="1"/>
</dbReference>
<dbReference type="InterPro" id="IPR035973">
    <property type="entry name" value="Cyt_c_oxidase_su3-like_sf"/>
</dbReference>
<evidence type="ECO:0000313" key="18">
    <source>
        <dbReference type="EMBL" id="PIL41581.1"/>
    </source>
</evidence>
<keyword evidence="7 14" id="KW-0812">Transmembrane</keyword>
<gene>
    <name evidence="18" type="ORF">CR103_00575</name>
</gene>
<keyword evidence="6 14" id="KW-0679">Respiratory chain</keyword>
<dbReference type="PROSITE" id="PS50253">
    <property type="entry name" value="COX3"/>
    <property type="match status" value="1"/>
</dbReference>
<feature type="transmembrane region" description="Helical" evidence="15">
    <location>
        <begin position="444"/>
        <end position="469"/>
    </location>
</feature>
<feature type="transmembrane region" description="Helical" evidence="15">
    <location>
        <begin position="138"/>
        <end position="157"/>
    </location>
</feature>
<keyword evidence="10 15" id="KW-1133">Transmembrane helix</keyword>
<evidence type="ECO:0000256" key="10">
    <source>
        <dbReference type="ARBA" id="ARBA00022989"/>
    </source>
</evidence>
<comment type="subcellular location">
    <subcellularLocation>
        <location evidence="1">Cell membrane</location>
        <topology evidence="1">Multi-pass membrane protein</topology>
    </subcellularLocation>
</comment>
<keyword evidence="5 14" id="KW-0349">Heme</keyword>
<name>A0A2G8T6C1_9BURK</name>
<feature type="transmembrane region" description="Helical" evidence="15">
    <location>
        <begin position="309"/>
        <end position="328"/>
    </location>
</feature>
<feature type="transmembrane region" description="Helical" evidence="15">
    <location>
        <begin position="712"/>
        <end position="732"/>
    </location>
</feature>
<evidence type="ECO:0000256" key="5">
    <source>
        <dbReference type="ARBA" id="ARBA00022617"/>
    </source>
</evidence>
<dbReference type="Gene3D" id="1.20.120.80">
    <property type="entry name" value="Cytochrome c oxidase, subunit III, four-helix bundle"/>
    <property type="match status" value="1"/>
</dbReference>
<feature type="transmembrane region" description="Helical" evidence="15">
    <location>
        <begin position="279"/>
        <end position="297"/>
    </location>
</feature>
<protein>
    <submittedName>
        <fullName evidence="18">Cytochrome ubiquinol oxidase subunit I</fullName>
    </submittedName>
</protein>
<evidence type="ECO:0000256" key="12">
    <source>
        <dbReference type="ARBA" id="ARBA00023008"/>
    </source>
</evidence>
<feature type="transmembrane region" description="Helical" evidence="15">
    <location>
        <begin position="94"/>
        <end position="118"/>
    </location>
</feature>
<dbReference type="PANTHER" id="PTHR10422:SF35">
    <property type="entry name" value="CYTOCHROME BO(3) UBIQUINOL OXIDASE SUBUNIT 1"/>
    <property type="match status" value="1"/>
</dbReference>
<dbReference type="GO" id="GO:0020037">
    <property type="term" value="F:heme binding"/>
    <property type="evidence" value="ECO:0007669"/>
    <property type="project" value="InterPro"/>
</dbReference>
<proteinExistence type="inferred from homology"/>
<feature type="domain" description="Heme-copper oxidase subunit III family profile" evidence="16">
    <location>
        <begin position="588"/>
        <end position="848"/>
    </location>
</feature>
<dbReference type="InterPro" id="IPR000883">
    <property type="entry name" value="Cyt_C_Oxase_1"/>
</dbReference>
<feature type="transmembrane region" description="Helical" evidence="15">
    <location>
        <begin position="744"/>
        <end position="762"/>
    </location>
</feature>
<evidence type="ECO:0000256" key="2">
    <source>
        <dbReference type="ARBA" id="ARBA00009578"/>
    </source>
</evidence>
<keyword evidence="8" id="KW-0479">Metal-binding</keyword>
<dbReference type="InterPro" id="IPR023616">
    <property type="entry name" value="Cyt_c_oxase-like_su1_dom"/>
</dbReference>
<feature type="transmembrane region" description="Helical" evidence="15">
    <location>
        <begin position="670"/>
        <end position="692"/>
    </location>
</feature>
<feature type="transmembrane region" description="Helical" evidence="15">
    <location>
        <begin position="52"/>
        <end position="74"/>
    </location>
</feature>
<feature type="transmembrane region" description="Helical" evidence="15">
    <location>
        <begin position="412"/>
        <end position="432"/>
    </location>
</feature>
<dbReference type="OrthoDB" id="9803294at2"/>
<dbReference type="RefSeq" id="WP_099914067.1">
    <property type="nucleotide sequence ID" value="NZ_BMHS01000001.1"/>
</dbReference>
<organism evidence="18 19">
    <name type="scientific">Massilia psychrophila</name>
    <dbReference type="NCBI Taxonomy" id="1603353"/>
    <lineage>
        <taxon>Bacteria</taxon>
        <taxon>Pseudomonadati</taxon>
        <taxon>Pseudomonadota</taxon>
        <taxon>Betaproteobacteria</taxon>
        <taxon>Burkholderiales</taxon>
        <taxon>Oxalobacteraceae</taxon>
        <taxon>Telluria group</taxon>
        <taxon>Massilia</taxon>
    </lineage>
</organism>
<dbReference type="GO" id="GO:0022904">
    <property type="term" value="P:respiratory electron transport chain"/>
    <property type="evidence" value="ECO:0007669"/>
    <property type="project" value="InterPro"/>
</dbReference>
<evidence type="ECO:0000256" key="13">
    <source>
        <dbReference type="ARBA" id="ARBA00023136"/>
    </source>
</evidence>
<dbReference type="InterPro" id="IPR036927">
    <property type="entry name" value="Cyt_c_oxase-like_su1_sf"/>
</dbReference>
<evidence type="ECO:0000256" key="3">
    <source>
        <dbReference type="ARBA" id="ARBA00022448"/>
    </source>
</evidence>
<sequence>MTAAVPDTLPSALPSALPSSLPRPAGELERLQAAWKTPVGWRFFSSVNNTSIGLLYIGTALLFFVLAGILGLMMRAQLAVPENTLLSAATYNQVFTMHGTVMMFLFAIPVVEAIAVYLLPNMLGARDLPFPRLSAYAFWAYAIGGLAFFCTLFAGLAPDGGWFMYPPLTGKQYSPGLNADFWLLGIGFIEISAIAGAIELIVGILFTRAPGMTLGRMPVYAWAMLVVGVMIVFAFPAIIAGTALLELERAYDWPFFIADRGGDPILWQHLFWFFGHPEVYIIFLPAAGMVSTMIPTIAGTPLVGRTQIVVALVAVGFFSFALWAHHMFTAGLGVLEMSFVSAASMAVAVPTAIQLFAWIATLWRGTVRITGPTLFLLGFMFIFVLGGLTGVMVAVLPFNWQVHDTYFVVAHFHYVLIGGMVFPVFAAMYYWIPLINGNRLSEPVARWVFALMFGGFNLAFFPMHITGLLGMPRRVYTYAADLGWNGLNLASTVGAFILAAGVLLFVADAVRTFRKVGKQVGNPWKAATLEWLPSEYYNNRSIPHITSMEPLWDQPGLAAEVEAGRHYLPGSASGKRETIVTSPVSAEPRYVLILPTDSWWPLIAAAGTAGFFLLLTVKMTLIAFACGIAAVTAIIVWLWQGDRPAPIETAKVSDTLTLPVGATGAAAPSWWATIIMLVVDASIFASFVFAYIHISMRLTVCPPPNAALADPLWPWLSGSLLVAGSALFALARRSIDIGTGAGKPVLPWLVLAALACMGAAFACDFNGHRLAGLEPTSLAWSAAVAALLAYQGLHVAGIALAALYLCARAWSGHVTSASRATLDNTALMWHYTTLQGIAASLAIHIVPTLMG</sequence>
<evidence type="ECO:0000256" key="15">
    <source>
        <dbReference type="SAM" id="Phobius"/>
    </source>
</evidence>
<keyword evidence="12" id="KW-0186">Copper</keyword>
<dbReference type="Pfam" id="PF00115">
    <property type="entry name" value="COX1"/>
    <property type="match status" value="1"/>
</dbReference>
<evidence type="ECO:0000256" key="7">
    <source>
        <dbReference type="ARBA" id="ARBA00022692"/>
    </source>
</evidence>
<dbReference type="PROSITE" id="PS50855">
    <property type="entry name" value="COX1"/>
    <property type="match status" value="1"/>
</dbReference>
<accession>A0A2G8T6C1</accession>
<dbReference type="SUPFAM" id="SSF81442">
    <property type="entry name" value="Cytochrome c oxidase subunit I-like"/>
    <property type="match status" value="1"/>
</dbReference>
<dbReference type="GO" id="GO:0005886">
    <property type="term" value="C:plasma membrane"/>
    <property type="evidence" value="ECO:0007669"/>
    <property type="project" value="UniProtKB-SubCell"/>
</dbReference>
<comment type="similarity">
    <text evidence="2 14">Belongs to the heme-copper respiratory oxidase family.</text>
</comment>
<feature type="transmembrane region" description="Helical" evidence="15">
    <location>
        <begin position="599"/>
        <end position="615"/>
    </location>
</feature>
<dbReference type="GO" id="GO:0009060">
    <property type="term" value="P:aerobic respiration"/>
    <property type="evidence" value="ECO:0007669"/>
    <property type="project" value="InterPro"/>
</dbReference>
<feature type="transmembrane region" description="Helical" evidence="15">
    <location>
        <begin position="782"/>
        <end position="806"/>
    </location>
</feature>
<reference evidence="18 19" key="1">
    <citation type="submission" date="2017-10" db="EMBL/GenBank/DDBJ databases">
        <title>Massilia psychrophilum sp. nov., a novel purple-pigmented bacterium isolated from Tianshan glacier, Xinjiang Municipality, China.</title>
        <authorList>
            <person name="Wang H."/>
        </authorList>
    </citation>
    <scope>NUCLEOTIDE SEQUENCE [LARGE SCALE GENOMIC DNA]</scope>
    <source>
        <strain evidence="18 19">JCM 30813</strain>
    </source>
</reference>
<dbReference type="InterPro" id="IPR000298">
    <property type="entry name" value="Cyt_c_oxidase-like_su3"/>
</dbReference>
<evidence type="ECO:0000256" key="14">
    <source>
        <dbReference type="RuleBase" id="RU000370"/>
    </source>
</evidence>
<feature type="transmembrane region" description="Helical" evidence="15">
    <location>
        <begin position="827"/>
        <end position="846"/>
    </location>
</feature>
<dbReference type="PANTHER" id="PTHR10422">
    <property type="entry name" value="CYTOCHROME C OXIDASE SUBUNIT 1"/>
    <property type="match status" value="1"/>
</dbReference>
<dbReference type="PRINTS" id="PR01165">
    <property type="entry name" value="CYCOXIDASEI"/>
</dbReference>
<evidence type="ECO:0000259" key="16">
    <source>
        <dbReference type="PROSITE" id="PS50253"/>
    </source>
</evidence>
<keyword evidence="3 14" id="KW-0813">Transport</keyword>
<dbReference type="Proteomes" id="UP000228593">
    <property type="component" value="Unassembled WGS sequence"/>
</dbReference>
<dbReference type="GO" id="GO:0015990">
    <property type="term" value="P:electron transport coupled proton transport"/>
    <property type="evidence" value="ECO:0007669"/>
    <property type="project" value="TreeGrafter"/>
</dbReference>
<evidence type="ECO:0000256" key="8">
    <source>
        <dbReference type="ARBA" id="ARBA00022723"/>
    </source>
</evidence>
<dbReference type="GO" id="GO:0046872">
    <property type="term" value="F:metal ion binding"/>
    <property type="evidence" value="ECO:0007669"/>
    <property type="project" value="UniProtKB-KW"/>
</dbReference>
<keyword evidence="19" id="KW-1185">Reference proteome</keyword>
<evidence type="ECO:0000256" key="11">
    <source>
        <dbReference type="ARBA" id="ARBA00023004"/>
    </source>
</evidence>
<keyword evidence="4" id="KW-1003">Cell membrane</keyword>
<dbReference type="PROSITE" id="PS00077">
    <property type="entry name" value="COX1_CUB"/>
    <property type="match status" value="1"/>
</dbReference>
<feature type="transmembrane region" description="Helical" evidence="15">
    <location>
        <begin position="374"/>
        <end position="400"/>
    </location>
</feature>
<feature type="transmembrane region" description="Helical" evidence="15">
    <location>
        <begin position="489"/>
        <end position="510"/>
    </location>
</feature>
<evidence type="ECO:0000256" key="4">
    <source>
        <dbReference type="ARBA" id="ARBA00022475"/>
    </source>
</evidence>
<comment type="caution">
    <text evidence="18">The sequence shown here is derived from an EMBL/GenBank/DDBJ whole genome shotgun (WGS) entry which is preliminary data.</text>
</comment>
<feature type="transmembrane region" description="Helical" evidence="15">
    <location>
        <begin position="181"/>
        <end position="207"/>
    </location>
</feature>
<dbReference type="AlphaFoldDB" id="A0A2G8T6C1"/>
<dbReference type="InterPro" id="IPR023615">
    <property type="entry name" value="Cyt_c_Oxase_su1_BS"/>
</dbReference>
<feature type="transmembrane region" description="Helical" evidence="15">
    <location>
        <begin position="340"/>
        <end position="362"/>
    </location>
</feature>
<feature type="domain" description="Cytochrome oxidase subunit I profile" evidence="17">
    <location>
        <begin position="35"/>
        <end position="558"/>
    </location>
</feature>
<keyword evidence="13 15" id="KW-0472">Membrane</keyword>
<keyword evidence="11" id="KW-0408">Iron</keyword>
<feature type="transmembrane region" description="Helical" evidence="15">
    <location>
        <begin position="621"/>
        <end position="639"/>
    </location>
</feature>